<dbReference type="PhylomeDB" id="B6QIL6"/>
<reference evidence="3" key="1">
    <citation type="journal article" date="2015" name="Genome Announc.">
        <title>Genome sequence of the AIDS-associated pathogen Penicillium marneffei (ATCC18224) and its near taxonomic relative Talaromyces stipitatus (ATCC10500).</title>
        <authorList>
            <person name="Nierman W.C."/>
            <person name="Fedorova-Abrams N.D."/>
            <person name="Andrianopoulos A."/>
        </authorList>
    </citation>
    <scope>NUCLEOTIDE SEQUENCE [LARGE SCALE GENOMIC DNA]</scope>
    <source>
        <strain evidence="3">ATCC 18224 / CBS 334.59 / QM 7333</strain>
    </source>
</reference>
<dbReference type="VEuPathDB" id="FungiDB:PMAA_098000"/>
<accession>B6QIL6</accession>
<proteinExistence type="predicted"/>
<feature type="region of interest" description="Disordered" evidence="1">
    <location>
        <begin position="128"/>
        <end position="164"/>
    </location>
</feature>
<dbReference type="AlphaFoldDB" id="B6QIL6"/>
<dbReference type="EMBL" id="DS995902">
    <property type="protein sequence ID" value="EEA23211.1"/>
    <property type="molecule type" value="Genomic_DNA"/>
</dbReference>
<gene>
    <name evidence="2" type="ORF">PMAA_098000</name>
</gene>
<evidence type="ECO:0000313" key="3">
    <source>
        <dbReference type="Proteomes" id="UP000001294"/>
    </source>
</evidence>
<name>B6QIL6_TALMQ</name>
<feature type="region of interest" description="Disordered" evidence="1">
    <location>
        <begin position="84"/>
        <end position="108"/>
    </location>
</feature>
<sequence length="334" mass="35881">MATPRSAATAESLAILSDAVNQTLIDTGRFFKSAGSLQSRAQLKASIPASYQRFQTALDTLTEQIFIAKAFLEKDYESVTAKRLAPEPQPIPEPAPVPEPVTAPEPPPTEDVFMPEAPVPTVGEQVKETIEKPEPTEKPIKTEPTTMPDSGIFGEQPIASTEPVTTTAATEPIEALKVEETADKGTQQLPVSMGDEMNFDQMLATTGQAPNDFDLNFNFTNDEIGDQNFLAGADFGNTNATMGGEINNDNGANTISSLLPGIEHYASNNAGDSFNFDLPKLGDQQNGGQDDLMAPGESSFDDLFLEKNDLEGDDNLLGSGEFMELGELDDSWLN</sequence>
<dbReference type="Proteomes" id="UP000001294">
    <property type="component" value="Unassembled WGS sequence"/>
</dbReference>
<protein>
    <submittedName>
        <fullName evidence="2">Uncharacterized protein</fullName>
    </submittedName>
</protein>
<evidence type="ECO:0000256" key="1">
    <source>
        <dbReference type="SAM" id="MobiDB-lite"/>
    </source>
</evidence>
<feature type="compositionally biased region" description="Pro residues" evidence="1">
    <location>
        <begin position="87"/>
        <end position="108"/>
    </location>
</feature>
<dbReference type="OrthoDB" id="5409998at2759"/>
<organism evidence="2 3">
    <name type="scientific">Talaromyces marneffei (strain ATCC 18224 / CBS 334.59 / QM 7333)</name>
    <name type="common">Penicillium marneffei</name>
    <dbReference type="NCBI Taxonomy" id="441960"/>
    <lineage>
        <taxon>Eukaryota</taxon>
        <taxon>Fungi</taxon>
        <taxon>Dikarya</taxon>
        <taxon>Ascomycota</taxon>
        <taxon>Pezizomycotina</taxon>
        <taxon>Eurotiomycetes</taxon>
        <taxon>Eurotiomycetidae</taxon>
        <taxon>Eurotiales</taxon>
        <taxon>Trichocomaceae</taxon>
        <taxon>Talaromyces</taxon>
        <taxon>Talaromyces sect. Talaromyces</taxon>
    </lineage>
</organism>
<feature type="compositionally biased region" description="Basic and acidic residues" evidence="1">
    <location>
        <begin position="128"/>
        <end position="141"/>
    </location>
</feature>
<keyword evidence="3" id="KW-1185">Reference proteome</keyword>
<evidence type="ECO:0000313" key="2">
    <source>
        <dbReference type="EMBL" id="EEA23211.1"/>
    </source>
</evidence>
<dbReference type="HOGENOM" id="CLU_769452_0_0_1"/>